<gene>
    <name evidence="1" type="ORF">PFLUV_G00260460</name>
</gene>
<dbReference type="AlphaFoldDB" id="A0A6A5E7Q1"/>
<keyword evidence="2" id="KW-1185">Reference proteome</keyword>
<dbReference type="Proteomes" id="UP000465112">
    <property type="component" value="Chromosome 23"/>
</dbReference>
<organism evidence="1 2">
    <name type="scientific">Perca fluviatilis</name>
    <name type="common">European perch</name>
    <dbReference type="NCBI Taxonomy" id="8168"/>
    <lineage>
        <taxon>Eukaryota</taxon>
        <taxon>Metazoa</taxon>
        <taxon>Chordata</taxon>
        <taxon>Craniata</taxon>
        <taxon>Vertebrata</taxon>
        <taxon>Euteleostomi</taxon>
        <taxon>Actinopterygii</taxon>
        <taxon>Neopterygii</taxon>
        <taxon>Teleostei</taxon>
        <taxon>Neoteleostei</taxon>
        <taxon>Acanthomorphata</taxon>
        <taxon>Eupercaria</taxon>
        <taxon>Perciformes</taxon>
        <taxon>Percoidei</taxon>
        <taxon>Percidae</taxon>
        <taxon>Percinae</taxon>
        <taxon>Perca</taxon>
    </lineage>
</organism>
<dbReference type="EMBL" id="VHII01000023">
    <property type="protein sequence ID" value="KAF1372064.1"/>
    <property type="molecule type" value="Genomic_DNA"/>
</dbReference>
<sequence length="104" mass="11927">MNFVYNNSESLNRFYVNIVNFFHFQSFKDGSCDHEIVESSAVPVENGPIAWPVVMLCRILQNQIVTQNDPNHFICNSPVYPTTNLLIYLTMNVADSECNHKISQ</sequence>
<comment type="caution">
    <text evidence="1">The sequence shown here is derived from an EMBL/GenBank/DDBJ whole genome shotgun (WGS) entry which is preliminary data.</text>
</comment>
<evidence type="ECO:0000313" key="2">
    <source>
        <dbReference type="Proteomes" id="UP000465112"/>
    </source>
</evidence>
<proteinExistence type="predicted"/>
<accession>A0A6A5E7Q1</accession>
<reference evidence="1 2" key="1">
    <citation type="submission" date="2019-06" db="EMBL/GenBank/DDBJ databases">
        <title>A chromosome-scale genome assembly of the European perch, Perca fluviatilis.</title>
        <authorList>
            <person name="Roques C."/>
            <person name="Zahm M."/>
            <person name="Cabau C."/>
            <person name="Klopp C."/>
            <person name="Bouchez O."/>
            <person name="Donnadieu C."/>
            <person name="Kuhl H."/>
            <person name="Gislard M."/>
            <person name="Guendouz S."/>
            <person name="Journot L."/>
            <person name="Haffray P."/>
            <person name="Bestin A."/>
            <person name="Morvezen R."/>
            <person name="Feron R."/>
            <person name="Wen M."/>
            <person name="Jouanno E."/>
            <person name="Herpin A."/>
            <person name="Schartl M."/>
            <person name="Postlethwait J."/>
            <person name="Schaerlinger B."/>
            <person name="Chardard D."/>
            <person name="Lecocq T."/>
            <person name="Poncet C."/>
            <person name="Jaffrelo L."/>
            <person name="Lampietro C."/>
            <person name="Guiguen Y."/>
        </authorList>
    </citation>
    <scope>NUCLEOTIDE SEQUENCE [LARGE SCALE GENOMIC DNA]</scope>
    <source>
        <tissue evidence="1">Blood</tissue>
    </source>
</reference>
<evidence type="ECO:0000313" key="1">
    <source>
        <dbReference type="EMBL" id="KAF1372064.1"/>
    </source>
</evidence>
<name>A0A6A5E7Q1_PERFL</name>
<protein>
    <submittedName>
        <fullName evidence="1">Uncharacterized protein</fullName>
    </submittedName>
</protein>